<evidence type="ECO:0000256" key="4">
    <source>
        <dbReference type="ARBA" id="ARBA00023204"/>
    </source>
</evidence>
<dbReference type="GO" id="GO:0032993">
    <property type="term" value="C:protein-DNA complex"/>
    <property type="evidence" value="ECO:0007669"/>
    <property type="project" value="TreeGrafter"/>
</dbReference>
<dbReference type="InterPro" id="IPR003265">
    <property type="entry name" value="HhH-GPD_domain"/>
</dbReference>
<dbReference type="GO" id="GO:0006285">
    <property type="term" value="P:base-excision repair, AP site formation"/>
    <property type="evidence" value="ECO:0007669"/>
    <property type="project" value="TreeGrafter"/>
</dbReference>
<evidence type="ECO:0000313" key="7">
    <source>
        <dbReference type="Proteomes" id="UP000465062"/>
    </source>
</evidence>
<sequence length="218" mass="25479">MVVEKEGTIIPKAPYDFVKTLTFLRKFPPSKEEQARNTYTKAIMIDNQVILFELFSKGDIEKPQLIYRLYSDTDMTNERIAEAIKRISFFLSLYDDLNPFYRLSKTDPTFYPICQRLYGYHQVKFLTAFENACWAILSQRTPVHLARSIKNELASAFGKSIKRKNCTHIAFPEPQHVLNAQEDEVLKVVRSERKVNYILSAAKRFAEVPNTFLMEEDY</sequence>
<evidence type="ECO:0000313" key="6">
    <source>
        <dbReference type="EMBL" id="QHE60242.1"/>
    </source>
</evidence>
<dbReference type="InterPro" id="IPR051912">
    <property type="entry name" value="Alkylbase_DNA_Glycosylase/TA"/>
</dbReference>
<dbReference type="Gene3D" id="3.30.310.20">
    <property type="entry name" value="DNA-3-methyladenine glycosylase AlkA, N-terminal domain"/>
    <property type="match status" value="1"/>
</dbReference>
<keyword evidence="4" id="KW-0234">DNA repair</keyword>
<dbReference type="EMBL" id="CP047394">
    <property type="protein sequence ID" value="QHE60242.1"/>
    <property type="molecule type" value="Genomic_DNA"/>
</dbReference>
<evidence type="ECO:0000256" key="2">
    <source>
        <dbReference type="ARBA" id="ARBA00012000"/>
    </source>
</evidence>
<comment type="catalytic activity">
    <reaction evidence="1">
        <text>Hydrolysis of alkylated DNA, releasing 3-methyladenine, 3-methylguanine, 7-methylguanine and 7-methyladenine.</text>
        <dbReference type="EC" id="3.2.2.21"/>
    </reaction>
</comment>
<dbReference type="GO" id="GO:0032131">
    <property type="term" value="F:alkylated DNA binding"/>
    <property type="evidence" value="ECO:0007669"/>
    <property type="project" value="TreeGrafter"/>
</dbReference>
<dbReference type="EC" id="3.2.2.21" evidence="2"/>
<keyword evidence="3" id="KW-0227">DNA damage</keyword>
<dbReference type="GO" id="GO:0008725">
    <property type="term" value="F:DNA-3-methyladenine glycosylase activity"/>
    <property type="evidence" value="ECO:0007669"/>
    <property type="project" value="TreeGrafter"/>
</dbReference>
<dbReference type="KEGG" id="bvq:FHE72_03720"/>
<name>A0A6I6UNH8_9BACI</name>
<reference evidence="6 7" key="1">
    <citation type="submission" date="2019-06" db="EMBL/GenBank/DDBJ databases">
        <title>An operon consisting of a P-type ATPase gene and a transcriptional regular gene given the different cadmium resistance in Bacillus vietamensis 151-6 and Bacillus marisflavi 151-25.</title>
        <authorList>
            <person name="Yu X."/>
        </authorList>
    </citation>
    <scope>NUCLEOTIDE SEQUENCE [LARGE SCALE GENOMIC DNA]</scope>
    <source>
        <strain evidence="6 7">151-6</strain>
    </source>
</reference>
<dbReference type="GO" id="GO:0006307">
    <property type="term" value="P:DNA alkylation repair"/>
    <property type="evidence" value="ECO:0007669"/>
    <property type="project" value="TreeGrafter"/>
</dbReference>
<dbReference type="InterPro" id="IPR037046">
    <property type="entry name" value="AlkA_N_sf"/>
</dbReference>
<dbReference type="SUPFAM" id="SSF48150">
    <property type="entry name" value="DNA-glycosylase"/>
    <property type="match status" value="1"/>
</dbReference>
<evidence type="ECO:0000259" key="5">
    <source>
        <dbReference type="Pfam" id="PF00730"/>
    </source>
</evidence>
<dbReference type="GO" id="GO:0043916">
    <property type="term" value="F:DNA-7-methylguanine glycosylase activity"/>
    <property type="evidence" value="ECO:0007669"/>
    <property type="project" value="TreeGrafter"/>
</dbReference>
<accession>A0A6I6UNH8</accession>
<protein>
    <recommendedName>
        <fullName evidence="2">DNA-3-methyladenine glycosylase II</fullName>
        <ecNumber evidence="2">3.2.2.21</ecNumber>
    </recommendedName>
</protein>
<evidence type="ECO:0000256" key="3">
    <source>
        <dbReference type="ARBA" id="ARBA00022763"/>
    </source>
</evidence>
<dbReference type="Pfam" id="PF00730">
    <property type="entry name" value="HhH-GPD"/>
    <property type="match status" value="1"/>
</dbReference>
<dbReference type="AlphaFoldDB" id="A0A6I6UNH8"/>
<proteinExistence type="predicted"/>
<dbReference type="Gene3D" id="1.10.340.30">
    <property type="entry name" value="Hypothetical protein, domain 2"/>
    <property type="match status" value="1"/>
</dbReference>
<gene>
    <name evidence="6" type="ORF">FHE72_03720</name>
</gene>
<dbReference type="PANTHER" id="PTHR43003">
    <property type="entry name" value="DNA-3-METHYLADENINE GLYCOSYLASE"/>
    <property type="match status" value="1"/>
</dbReference>
<organism evidence="6 7">
    <name type="scientific">Rossellomorea vietnamensis</name>
    <dbReference type="NCBI Taxonomy" id="218284"/>
    <lineage>
        <taxon>Bacteria</taxon>
        <taxon>Bacillati</taxon>
        <taxon>Bacillota</taxon>
        <taxon>Bacilli</taxon>
        <taxon>Bacillales</taxon>
        <taxon>Bacillaceae</taxon>
        <taxon>Rossellomorea</taxon>
    </lineage>
</organism>
<dbReference type="RefSeq" id="WP_159361253.1">
    <property type="nucleotide sequence ID" value="NZ_CP047394.1"/>
</dbReference>
<evidence type="ECO:0000256" key="1">
    <source>
        <dbReference type="ARBA" id="ARBA00000086"/>
    </source>
</evidence>
<dbReference type="Proteomes" id="UP000465062">
    <property type="component" value="Chromosome"/>
</dbReference>
<dbReference type="PANTHER" id="PTHR43003:SF5">
    <property type="entry name" value="DNA-3-METHYLADENINE GLYCOSYLASE"/>
    <property type="match status" value="1"/>
</dbReference>
<feature type="domain" description="HhH-GPD" evidence="5">
    <location>
        <begin position="134"/>
        <end position="206"/>
    </location>
</feature>
<dbReference type="InterPro" id="IPR011257">
    <property type="entry name" value="DNA_glycosylase"/>
</dbReference>